<dbReference type="InterPro" id="IPR001810">
    <property type="entry name" value="F-box_dom"/>
</dbReference>
<dbReference type="AlphaFoldDB" id="A0AAV7GSL2"/>
<name>A0AAV7GSL2_DENCH</name>
<protein>
    <recommendedName>
        <fullName evidence="2">F-box domain-containing protein</fullName>
    </recommendedName>
</protein>
<dbReference type="SMART" id="SM00367">
    <property type="entry name" value="LRR_CC"/>
    <property type="match status" value="2"/>
</dbReference>
<evidence type="ECO:0000313" key="4">
    <source>
        <dbReference type="Proteomes" id="UP000775213"/>
    </source>
</evidence>
<dbReference type="Gene3D" id="3.80.10.10">
    <property type="entry name" value="Ribonuclease Inhibitor"/>
    <property type="match status" value="1"/>
</dbReference>
<evidence type="ECO:0000313" key="3">
    <source>
        <dbReference type="EMBL" id="KAH0459387.1"/>
    </source>
</evidence>
<dbReference type="InterPro" id="IPR006553">
    <property type="entry name" value="Leu-rich_rpt_Cys-con_subtyp"/>
</dbReference>
<evidence type="ECO:0000259" key="2">
    <source>
        <dbReference type="Pfam" id="PF12937"/>
    </source>
</evidence>
<dbReference type="Proteomes" id="UP000775213">
    <property type="component" value="Unassembled WGS sequence"/>
</dbReference>
<evidence type="ECO:0000256" key="1">
    <source>
        <dbReference type="SAM" id="MobiDB-lite"/>
    </source>
</evidence>
<feature type="region of interest" description="Disordered" evidence="1">
    <location>
        <begin position="1"/>
        <end position="30"/>
    </location>
</feature>
<gene>
    <name evidence="3" type="ORF">IEQ34_012201</name>
</gene>
<dbReference type="Pfam" id="PF12937">
    <property type="entry name" value="F-box-like"/>
    <property type="match status" value="1"/>
</dbReference>
<dbReference type="PANTHER" id="PTHR38926">
    <property type="entry name" value="F-BOX DOMAIN CONTAINING PROTEIN, EXPRESSED"/>
    <property type="match status" value="1"/>
</dbReference>
<dbReference type="InterPro" id="IPR032675">
    <property type="entry name" value="LRR_dom_sf"/>
</dbReference>
<dbReference type="PANTHER" id="PTHR38926:SF81">
    <property type="entry name" value="F-BOX DOMAIN-CONTAINING PROTEIN"/>
    <property type="match status" value="1"/>
</dbReference>
<sequence length="309" mass="34749">MDTSLEMERRGRKMQRSAAARGSGEVSPRAADGDEWRYWEGLNHEVLALIFTRIPADELTRTVPLVCRGWREAVVGPYCWSDIDIEEWCRRIDRPDVIDFAVRKLVRRSRHTLRRLCAYRIGNWGFSLTAYFGNHLSVLQIPMSEINDLTIQKSSGSLTALAVLDISYCKNITSKGLVTLGKNCRSLVNLRRNMTPPEYESTQDNGVAAKINEDEALAIANTMLGIEQLELAYGRFSDHGLDAILSNCTALSSLDISGCWNVKLDGDVGLKCDALKFFKDPFDDSYELYPSSCDDDCDDDLDEEADEVI</sequence>
<proteinExistence type="predicted"/>
<organism evidence="3 4">
    <name type="scientific">Dendrobium chrysotoxum</name>
    <name type="common">Orchid</name>
    <dbReference type="NCBI Taxonomy" id="161865"/>
    <lineage>
        <taxon>Eukaryota</taxon>
        <taxon>Viridiplantae</taxon>
        <taxon>Streptophyta</taxon>
        <taxon>Embryophyta</taxon>
        <taxon>Tracheophyta</taxon>
        <taxon>Spermatophyta</taxon>
        <taxon>Magnoliopsida</taxon>
        <taxon>Liliopsida</taxon>
        <taxon>Asparagales</taxon>
        <taxon>Orchidaceae</taxon>
        <taxon>Epidendroideae</taxon>
        <taxon>Malaxideae</taxon>
        <taxon>Dendrobiinae</taxon>
        <taxon>Dendrobium</taxon>
    </lineage>
</organism>
<feature type="domain" description="F-box" evidence="2">
    <location>
        <begin position="44"/>
        <end position="85"/>
    </location>
</feature>
<dbReference type="SUPFAM" id="SSF81383">
    <property type="entry name" value="F-box domain"/>
    <property type="match status" value="1"/>
</dbReference>
<dbReference type="Gene3D" id="1.20.1280.50">
    <property type="match status" value="1"/>
</dbReference>
<dbReference type="InterPro" id="IPR036047">
    <property type="entry name" value="F-box-like_dom_sf"/>
</dbReference>
<dbReference type="EMBL" id="JAGFBR010000011">
    <property type="protein sequence ID" value="KAH0459387.1"/>
    <property type="molecule type" value="Genomic_DNA"/>
</dbReference>
<reference evidence="3 4" key="1">
    <citation type="journal article" date="2021" name="Hortic Res">
        <title>Chromosome-scale assembly of the Dendrobium chrysotoxum genome enhances the understanding of orchid evolution.</title>
        <authorList>
            <person name="Zhang Y."/>
            <person name="Zhang G.Q."/>
            <person name="Zhang D."/>
            <person name="Liu X.D."/>
            <person name="Xu X.Y."/>
            <person name="Sun W.H."/>
            <person name="Yu X."/>
            <person name="Zhu X."/>
            <person name="Wang Z.W."/>
            <person name="Zhao X."/>
            <person name="Zhong W.Y."/>
            <person name="Chen H."/>
            <person name="Yin W.L."/>
            <person name="Huang T."/>
            <person name="Niu S.C."/>
            <person name="Liu Z.J."/>
        </authorList>
    </citation>
    <scope>NUCLEOTIDE SEQUENCE [LARGE SCALE GENOMIC DNA]</scope>
    <source>
        <strain evidence="3">Lindl</strain>
    </source>
</reference>
<comment type="caution">
    <text evidence="3">The sequence shown here is derived from an EMBL/GenBank/DDBJ whole genome shotgun (WGS) entry which is preliminary data.</text>
</comment>
<accession>A0AAV7GSL2</accession>
<dbReference type="SUPFAM" id="SSF52047">
    <property type="entry name" value="RNI-like"/>
    <property type="match status" value="1"/>
</dbReference>
<keyword evidence="4" id="KW-1185">Reference proteome</keyword>